<dbReference type="Gene3D" id="3.40.50.720">
    <property type="entry name" value="NAD(P)-binding Rossmann-like Domain"/>
    <property type="match status" value="1"/>
</dbReference>
<dbReference type="EMBL" id="MU858125">
    <property type="protein sequence ID" value="KAK4212514.1"/>
    <property type="molecule type" value="Genomic_DNA"/>
</dbReference>
<dbReference type="Proteomes" id="UP001301769">
    <property type="component" value="Unassembled WGS sequence"/>
</dbReference>
<feature type="domain" description="NmrA-like" evidence="3">
    <location>
        <begin position="5"/>
        <end position="251"/>
    </location>
</feature>
<reference evidence="4" key="1">
    <citation type="journal article" date="2023" name="Mol. Phylogenet. Evol.">
        <title>Genome-scale phylogeny and comparative genomics of the fungal order Sordariales.</title>
        <authorList>
            <person name="Hensen N."/>
            <person name="Bonometti L."/>
            <person name="Westerberg I."/>
            <person name="Brannstrom I.O."/>
            <person name="Guillou S."/>
            <person name="Cros-Aarteil S."/>
            <person name="Calhoun S."/>
            <person name="Haridas S."/>
            <person name="Kuo A."/>
            <person name="Mondo S."/>
            <person name="Pangilinan J."/>
            <person name="Riley R."/>
            <person name="LaButti K."/>
            <person name="Andreopoulos B."/>
            <person name="Lipzen A."/>
            <person name="Chen C."/>
            <person name="Yan M."/>
            <person name="Daum C."/>
            <person name="Ng V."/>
            <person name="Clum A."/>
            <person name="Steindorff A."/>
            <person name="Ohm R.A."/>
            <person name="Martin F."/>
            <person name="Silar P."/>
            <person name="Natvig D.O."/>
            <person name="Lalanne C."/>
            <person name="Gautier V."/>
            <person name="Ament-Velasquez S.L."/>
            <person name="Kruys A."/>
            <person name="Hutchinson M.I."/>
            <person name="Powell A.J."/>
            <person name="Barry K."/>
            <person name="Miller A.N."/>
            <person name="Grigoriev I.V."/>
            <person name="Debuchy R."/>
            <person name="Gladieux P."/>
            <person name="Hiltunen Thoren M."/>
            <person name="Johannesson H."/>
        </authorList>
    </citation>
    <scope>NUCLEOTIDE SEQUENCE</scope>
    <source>
        <strain evidence="4">PSN293</strain>
    </source>
</reference>
<dbReference type="Pfam" id="PF05368">
    <property type="entry name" value="NmrA"/>
    <property type="match status" value="1"/>
</dbReference>
<dbReference type="GO" id="GO:0016491">
    <property type="term" value="F:oxidoreductase activity"/>
    <property type="evidence" value="ECO:0007669"/>
    <property type="project" value="UniProtKB-KW"/>
</dbReference>
<dbReference type="SUPFAM" id="SSF51735">
    <property type="entry name" value="NAD(P)-binding Rossmann-fold domains"/>
    <property type="match status" value="1"/>
</dbReference>
<dbReference type="InterPro" id="IPR051609">
    <property type="entry name" value="NmrA/Isoflavone_reductase-like"/>
</dbReference>
<dbReference type="InterPro" id="IPR008030">
    <property type="entry name" value="NmrA-like"/>
</dbReference>
<accession>A0AAN7B6V8</accession>
<proteinExistence type="predicted"/>
<dbReference type="AlphaFoldDB" id="A0AAN7B6V8"/>
<gene>
    <name evidence="4" type="ORF">QBC37DRAFT_191870</name>
</gene>
<reference evidence="4" key="2">
    <citation type="submission" date="2023-05" db="EMBL/GenBank/DDBJ databases">
        <authorList>
            <consortium name="Lawrence Berkeley National Laboratory"/>
            <person name="Steindorff A."/>
            <person name="Hensen N."/>
            <person name="Bonometti L."/>
            <person name="Westerberg I."/>
            <person name="Brannstrom I.O."/>
            <person name="Guillou S."/>
            <person name="Cros-Aarteil S."/>
            <person name="Calhoun S."/>
            <person name="Haridas S."/>
            <person name="Kuo A."/>
            <person name="Mondo S."/>
            <person name="Pangilinan J."/>
            <person name="Riley R."/>
            <person name="Labutti K."/>
            <person name="Andreopoulos B."/>
            <person name="Lipzen A."/>
            <person name="Chen C."/>
            <person name="Yanf M."/>
            <person name="Daum C."/>
            <person name="Ng V."/>
            <person name="Clum A."/>
            <person name="Ohm R."/>
            <person name="Martin F."/>
            <person name="Silar P."/>
            <person name="Natvig D."/>
            <person name="Lalanne C."/>
            <person name="Gautier V."/>
            <person name="Ament-Velasquez S.L."/>
            <person name="Kruys A."/>
            <person name="Hutchinson M.I."/>
            <person name="Powell A.J."/>
            <person name="Barry K."/>
            <person name="Miller A.N."/>
            <person name="Grigoriev I.V."/>
            <person name="Debuchy R."/>
            <person name="Gladieux P."/>
            <person name="Thoren M.H."/>
            <person name="Johannesson H."/>
        </authorList>
    </citation>
    <scope>NUCLEOTIDE SEQUENCE</scope>
    <source>
        <strain evidence="4">PSN293</strain>
    </source>
</reference>
<evidence type="ECO:0000256" key="1">
    <source>
        <dbReference type="ARBA" id="ARBA00022857"/>
    </source>
</evidence>
<sequence>METIKVAIVGATGATGSSIVNGLLASDSVRYEITALIRPASMQKPAVAELAKRGVKVVSAELTAPQEELVNLLTGIDVVISAIYIAELKSEMLLADAAKAAGVKRFVPCFFATVIPPKGVTALRDMKEDVLNHIKKMHLGYTVIDVGWWYQLSIPRLPSGRIDYALTMTNSPIAGEGKVPSGLTDLRDVGKFVAKIIADPRTLNRMVFAYTKLWTQTEVRDLMDRLSGEKCTREYMSPKEIQDAIAECLTDPSKYIAVATLQYLNSWGVRGDNTPEIAKYLGYLLASELYPELASQLRSLDEYFQEVLDGKGVPPYGKRLG</sequence>
<keyword evidence="5" id="KW-1185">Reference proteome</keyword>
<evidence type="ECO:0000259" key="3">
    <source>
        <dbReference type="Pfam" id="PF05368"/>
    </source>
</evidence>
<keyword evidence="1" id="KW-0521">NADP</keyword>
<comment type="caution">
    <text evidence="4">The sequence shown here is derived from an EMBL/GenBank/DDBJ whole genome shotgun (WGS) entry which is preliminary data.</text>
</comment>
<evidence type="ECO:0000313" key="5">
    <source>
        <dbReference type="Proteomes" id="UP001301769"/>
    </source>
</evidence>
<dbReference type="Gene3D" id="3.90.25.10">
    <property type="entry name" value="UDP-galactose 4-epimerase, domain 1"/>
    <property type="match status" value="1"/>
</dbReference>
<dbReference type="PANTHER" id="PTHR47706:SF9">
    <property type="entry name" value="NMRA-LIKE DOMAIN-CONTAINING PROTEIN-RELATED"/>
    <property type="match status" value="1"/>
</dbReference>
<name>A0AAN7B6V8_9PEZI</name>
<keyword evidence="2" id="KW-0560">Oxidoreductase</keyword>
<protein>
    <recommendedName>
        <fullName evidence="3">NmrA-like domain-containing protein</fullName>
    </recommendedName>
</protein>
<evidence type="ECO:0000313" key="4">
    <source>
        <dbReference type="EMBL" id="KAK4212514.1"/>
    </source>
</evidence>
<evidence type="ECO:0000256" key="2">
    <source>
        <dbReference type="ARBA" id="ARBA00023002"/>
    </source>
</evidence>
<dbReference type="PANTHER" id="PTHR47706">
    <property type="entry name" value="NMRA-LIKE FAMILY PROTEIN"/>
    <property type="match status" value="1"/>
</dbReference>
<dbReference type="InterPro" id="IPR036291">
    <property type="entry name" value="NAD(P)-bd_dom_sf"/>
</dbReference>
<organism evidence="4 5">
    <name type="scientific">Rhypophila decipiens</name>
    <dbReference type="NCBI Taxonomy" id="261697"/>
    <lineage>
        <taxon>Eukaryota</taxon>
        <taxon>Fungi</taxon>
        <taxon>Dikarya</taxon>
        <taxon>Ascomycota</taxon>
        <taxon>Pezizomycotina</taxon>
        <taxon>Sordariomycetes</taxon>
        <taxon>Sordariomycetidae</taxon>
        <taxon>Sordariales</taxon>
        <taxon>Naviculisporaceae</taxon>
        <taxon>Rhypophila</taxon>
    </lineage>
</organism>